<dbReference type="PANTHER" id="PTHR43712:SF2">
    <property type="entry name" value="O-METHYLTRANSFERASE CICE"/>
    <property type="match status" value="1"/>
</dbReference>
<keyword evidence="1" id="KW-0489">Methyltransferase</keyword>
<keyword evidence="2" id="KW-0808">Transferase</keyword>
<evidence type="ECO:0000256" key="1">
    <source>
        <dbReference type="ARBA" id="ARBA00022603"/>
    </source>
</evidence>
<dbReference type="Proteomes" id="UP000256645">
    <property type="component" value="Unassembled WGS sequence"/>
</dbReference>
<proteinExistence type="predicted"/>
<evidence type="ECO:0000259" key="4">
    <source>
        <dbReference type="Pfam" id="PF00891"/>
    </source>
</evidence>
<dbReference type="InterPro" id="IPR036390">
    <property type="entry name" value="WH_DNA-bd_sf"/>
</dbReference>
<dbReference type="EMBL" id="PDLM01000015">
    <property type="protein sequence ID" value="RDW60593.1"/>
    <property type="molecule type" value="Genomic_DNA"/>
</dbReference>
<gene>
    <name evidence="5" type="ORF">BP6252_11976</name>
</gene>
<feature type="domain" description="O-methyltransferase C-terminal" evidence="4">
    <location>
        <begin position="193"/>
        <end position="397"/>
    </location>
</feature>
<keyword evidence="3" id="KW-0949">S-adenosyl-L-methionine</keyword>
<evidence type="ECO:0000313" key="5">
    <source>
        <dbReference type="EMBL" id="RDW60593.1"/>
    </source>
</evidence>
<dbReference type="InterPro" id="IPR036388">
    <property type="entry name" value="WH-like_DNA-bd_sf"/>
</dbReference>
<dbReference type="OrthoDB" id="1535081at2759"/>
<dbReference type="InterPro" id="IPR016461">
    <property type="entry name" value="COMT-like"/>
</dbReference>
<dbReference type="Gene3D" id="3.40.50.150">
    <property type="entry name" value="Vaccinia Virus protein VP39"/>
    <property type="match status" value="1"/>
</dbReference>
<dbReference type="GO" id="GO:0032259">
    <property type="term" value="P:methylation"/>
    <property type="evidence" value="ECO:0007669"/>
    <property type="project" value="UniProtKB-KW"/>
</dbReference>
<dbReference type="SUPFAM" id="SSF53335">
    <property type="entry name" value="S-adenosyl-L-methionine-dependent methyltransferases"/>
    <property type="match status" value="1"/>
</dbReference>
<reference evidence="5 6" key="1">
    <citation type="journal article" date="2018" name="IMA Fungus">
        <title>IMA Genome-F 9: Draft genome sequence of Annulohypoxylon stygium, Aspergillus mulundensis, Berkeleyomyces basicola (syn. Thielaviopsis basicola), Ceratocystis smalleyi, two Cercospora beticola strains, Coleophoma cylindrospora, Fusarium fracticaudum, Phialophora cf. hyalina, and Morchella septimelata.</title>
        <authorList>
            <person name="Wingfield B.D."/>
            <person name="Bills G.F."/>
            <person name="Dong Y."/>
            <person name="Huang W."/>
            <person name="Nel W.J."/>
            <person name="Swalarsk-Parry B.S."/>
            <person name="Vaghefi N."/>
            <person name="Wilken P.M."/>
            <person name="An Z."/>
            <person name="de Beer Z.W."/>
            <person name="De Vos L."/>
            <person name="Chen L."/>
            <person name="Duong T.A."/>
            <person name="Gao Y."/>
            <person name="Hammerbacher A."/>
            <person name="Kikkert J.R."/>
            <person name="Li Y."/>
            <person name="Li H."/>
            <person name="Li K."/>
            <person name="Li Q."/>
            <person name="Liu X."/>
            <person name="Ma X."/>
            <person name="Naidoo K."/>
            <person name="Pethybridge S.J."/>
            <person name="Sun J."/>
            <person name="Steenkamp E.T."/>
            <person name="van der Nest M.A."/>
            <person name="van Wyk S."/>
            <person name="Wingfield M.J."/>
            <person name="Xiong C."/>
            <person name="Yue Q."/>
            <person name="Zhang X."/>
        </authorList>
    </citation>
    <scope>NUCLEOTIDE SEQUENCE [LARGE SCALE GENOMIC DNA]</scope>
    <source>
        <strain evidence="5 6">BP6252</strain>
    </source>
</reference>
<dbReference type="SUPFAM" id="SSF46785">
    <property type="entry name" value="Winged helix' DNA-binding domain"/>
    <property type="match status" value="1"/>
</dbReference>
<dbReference type="Pfam" id="PF00891">
    <property type="entry name" value="Methyltransf_2"/>
    <property type="match status" value="1"/>
</dbReference>
<dbReference type="Gene3D" id="1.10.10.10">
    <property type="entry name" value="Winged helix-like DNA-binding domain superfamily/Winged helix DNA-binding domain"/>
    <property type="match status" value="1"/>
</dbReference>
<name>A0A3D8QFJ3_9HELO</name>
<keyword evidence="6" id="KW-1185">Reference proteome</keyword>
<dbReference type="InterPro" id="IPR029063">
    <property type="entry name" value="SAM-dependent_MTases_sf"/>
</dbReference>
<protein>
    <submittedName>
        <fullName evidence="5">O-methyltransferas-like protein</fullName>
    </submittedName>
</protein>
<sequence>MSCLNTNEDLVQVADRIATAVKEFKGDRTNQIELIRQVDRLRNMLDEPIDVIMRQWETSHVIAALHLLVEMGVLEKMPTNGSITAKDLAALIGIDESAIGTILQSTPMHSPSRLTVVIVCIARALRLTVMQGIGEETDPNTFAHNDKSRMFLRSGAVDFFRINVEQMQAFIKLPEYFKTHTHDDLFDLKKSPFAYSLGLEGLSYYEAISYDPDRFNMFNMTMTQMEKDVPVLGMFPFASMKEQVESNKDRPFIVDIGGGRGHVLVAIQEEAPAGFGGRLILQDRPDVIDSLLPDDIPNIEKMPYDFFTPQPIKDAHIYLLRRILHDFYEPVCVQILKNIASAMGPTSRLLIGEMIMPDRTQTGGDMLIYWMDFSMMMLNGKEKSEKEFEQVLDAAGLEIVKIWRFHVGTQAQIECRLKTI</sequence>
<dbReference type="PROSITE" id="PS51683">
    <property type="entry name" value="SAM_OMT_II"/>
    <property type="match status" value="1"/>
</dbReference>
<evidence type="ECO:0000256" key="2">
    <source>
        <dbReference type="ARBA" id="ARBA00022679"/>
    </source>
</evidence>
<accession>A0A3D8QFJ3</accession>
<dbReference type="GO" id="GO:0008171">
    <property type="term" value="F:O-methyltransferase activity"/>
    <property type="evidence" value="ECO:0007669"/>
    <property type="project" value="InterPro"/>
</dbReference>
<organism evidence="5 6">
    <name type="scientific">Coleophoma cylindrospora</name>
    <dbReference type="NCBI Taxonomy" id="1849047"/>
    <lineage>
        <taxon>Eukaryota</taxon>
        <taxon>Fungi</taxon>
        <taxon>Dikarya</taxon>
        <taxon>Ascomycota</taxon>
        <taxon>Pezizomycotina</taxon>
        <taxon>Leotiomycetes</taxon>
        <taxon>Helotiales</taxon>
        <taxon>Dermateaceae</taxon>
        <taxon>Coleophoma</taxon>
    </lineage>
</organism>
<dbReference type="InterPro" id="IPR001077">
    <property type="entry name" value="COMT_C"/>
</dbReference>
<dbReference type="PANTHER" id="PTHR43712">
    <property type="entry name" value="PUTATIVE (AFU_ORTHOLOGUE AFUA_4G14580)-RELATED"/>
    <property type="match status" value="1"/>
</dbReference>
<comment type="caution">
    <text evidence="5">The sequence shown here is derived from an EMBL/GenBank/DDBJ whole genome shotgun (WGS) entry which is preliminary data.</text>
</comment>
<evidence type="ECO:0000256" key="3">
    <source>
        <dbReference type="ARBA" id="ARBA00022691"/>
    </source>
</evidence>
<evidence type="ECO:0000313" key="6">
    <source>
        <dbReference type="Proteomes" id="UP000256645"/>
    </source>
</evidence>
<dbReference type="AlphaFoldDB" id="A0A3D8QFJ3"/>